<evidence type="ECO:0000313" key="1">
    <source>
        <dbReference type="EMBL" id="CAA9550220.1"/>
    </source>
</evidence>
<organism evidence="1">
    <name type="scientific">uncultured Thermomicrobiales bacterium</name>
    <dbReference type="NCBI Taxonomy" id="1645740"/>
    <lineage>
        <taxon>Bacteria</taxon>
        <taxon>Pseudomonadati</taxon>
        <taxon>Thermomicrobiota</taxon>
        <taxon>Thermomicrobia</taxon>
        <taxon>Thermomicrobiales</taxon>
        <taxon>environmental samples</taxon>
    </lineage>
</organism>
<protein>
    <submittedName>
        <fullName evidence="1">Uncharacterized protein</fullName>
    </submittedName>
</protein>
<name>A0A6J4UGW9_9BACT</name>
<gene>
    <name evidence="1" type="ORF">AVDCRST_MAG73-2796</name>
</gene>
<dbReference type="EMBL" id="CADCWE010000189">
    <property type="protein sequence ID" value="CAA9550220.1"/>
    <property type="molecule type" value="Genomic_DNA"/>
</dbReference>
<sequence length="107" mass="11510">MRSTTGGFPETAAAIPAAVSAELAVSDRDALLITRDRGEWRVPKVAAGDSPVDDVDGWYRKLDALDAPVQADAEAAGLTAQERNVEIDEAFAAVRAERRSREAETQR</sequence>
<proteinExistence type="predicted"/>
<reference evidence="1" key="1">
    <citation type="submission" date="2020-02" db="EMBL/GenBank/DDBJ databases">
        <authorList>
            <person name="Meier V. D."/>
        </authorList>
    </citation>
    <scope>NUCLEOTIDE SEQUENCE</scope>
    <source>
        <strain evidence="1">AVDCRST_MAG73</strain>
    </source>
</reference>
<dbReference type="AlphaFoldDB" id="A0A6J4UGW9"/>
<accession>A0A6J4UGW9</accession>